<comment type="subcellular location">
    <subcellularLocation>
        <location evidence="1">Membrane</location>
        <topology evidence="1">Multi-pass membrane protein</topology>
    </subcellularLocation>
</comment>
<evidence type="ECO:0000256" key="1">
    <source>
        <dbReference type="ARBA" id="ARBA00004141"/>
    </source>
</evidence>
<dbReference type="AlphaFoldDB" id="A0AAV9P6H9"/>
<feature type="transmembrane region" description="Helical" evidence="5">
    <location>
        <begin position="185"/>
        <end position="207"/>
    </location>
</feature>
<dbReference type="GeneID" id="89928242"/>
<evidence type="ECO:0000256" key="3">
    <source>
        <dbReference type="ARBA" id="ARBA00022989"/>
    </source>
</evidence>
<dbReference type="RefSeq" id="XP_064657944.1">
    <property type="nucleotide sequence ID" value="XM_064804143.1"/>
</dbReference>
<gene>
    <name evidence="6" type="ORF">LTR77_006903</name>
</gene>
<comment type="caution">
    <text evidence="6">The sequence shown here is derived from an EMBL/GenBank/DDBJ whole genome shotgun (WGS) entry which is preliminary data.</text>
</comment>
<keyword evidence="7" id="KW-1185">Reference proteome</keyword>
<evidence type="ECO:0000313" key="7">
    <source>
        <dbReference type="Proteomes" id="UP001337655"/>
    </source>
</evidence>
<dbReference type="EMBL" id="JAVRRT010000010">
    <property type="protein sequence ID" value="KAK5168334.1"/>
    <property type="molecule type" value="Genomic_DNA"/>
</dbReference>
<dbReference type="Proteomes" id="UP001337655">
    <property type="component" value="Unassembled WGS sequence"/>
</dbReference>
<evidence type="ECO:0000256" key="2">
    <source>
        <dbReference type="ARBA" id="ARBA00022692"/>
    </source>
</evidence>
<sequence>MAAYNVSTASDGTLLYYAPNGLTYAANGDFANCTISVCPVELSVYGYRASLPFSATLIALYTLCAVAQTYLGWRYKTWSFMAAMLLGCFVELLGYVGRIMMWQNPWNDGGFIMQIVLITIGPVFFSAAIYVMLYQIAMYISPSSARFSPKIYYWIFIPCDIVSLILQAAGGALSSTSDGDSGPGVNIAIAGLVFQVVTLATFIAATVDYAWTSRNVAAEKKQALKFKVFAGFFALATILITIRCCYRVYELSEGYSEDSEALRDQPLFIGLEGMMVVLAAWCLVVAHPGPVFRSLEAKMAEKKIGAGSDSEGAIV</sequence>
<keyword evidence="2 5" id="KW-0812">Transmembrane</keyword>
<feature type="transmembrane region" description="Helical" evidence="5">
    <location>
        <begin position="228"/>
        <end position="249"/>
    </location>
</feature>
<feature type="transmembrane region" description="Helical" evidence="5">
    <location>
        <begin position="151"/>
        <end position="173"/>
    </location>
</feature>
<feature type="transmembrane region" description="Helical" evidence="5">
    <location>
        <begin position="78"/>
        <end position="99"/>
    </location>
</feature>
<evidence type="ECO:0000256" key="4">
    <source>
        <dbReference type="ARBA" id="ARBA00023136"/>
    </source>
</evidence>
<dbReference type="Pfam" id="PF04479">
    <property type="entry name" value="RTA1"/>
    <property type="match status" value="1"/>
</dbReference>
<dbReference type="GO" id="GO:0005886">
    <property type="term" value="C:plasma membrane"/>
    <property type="evidence" value="ECO:0007669"/>
    <property type="project" value="TreeGrafter"/>
</dbReference>
<organism evidence="6 7">
    <name type="scientific">Saxophila tyrrhenica</name>
    <dbReference type="NCBI Taxonomy" id="1690608"/>
    <lineage>
        <taxon>Eukaryota</taxon>
        <taxon>Fungi</taxon>
        <taxon>Dikarya</taxon>
        <taxon>Ascomycota</taxon>
        <taxon>Pezizomycotina</taxon>
        <taxon>Dothideomycetes</taxon>
        <taxon>Dothideomycetidae</taxon>
        <taxon>Mycosphaerellales</taxon>
        <taxon>Extremaceae</taxon>
        <taxon>Saxophila</taxon>
    </lineage>
</organism>
<evidence type="ECO:0000313" key="6">
    <source>
        <dbReference type="EMBL" id="KAK5168334.1"/>
    </source>
</evidence>
<reference evidence="6 7" key="1">
    <citation type="submission" date="2023-08" db="EMBL/GenBank/DDBJ databases">
        <title>Black Yeasts Isolated from many extreme environments.</title>
        <authorList>
            <person name="Coleine C."/>
            <person name="Stajich J.E."/>
            <person name="Selbmann L."/>
        </authorList>
    </citation>
    <scope>NUCLEOTIDE SEQUENCE [LARGE SCALE GENOMIC DNA]</scope>
    <source>
        <strain evidence="6 7">CCFEE 5935</strain>
    </source>
</reference>
<name>A0AAV9P6H9_9PEZI</name>
<proteinExistence type="predicted"/>
<evidence type="ECO:0000256" key="5">
    <source>
        <dbReference type="SAM" id="Phobius"/>
    </source>
</evidence>
<dbReference type="GO" id="GO:0000324">
    <property type="term" value="C:fungal-type vacuole"/>
    <property type="evidence" value="ECO:0007669"/>
    <property type="project" value="TreeGrafter"/>
</dbReference>
<protein>
    <submittedName>
        <fullName evidence="6">Uncharacterized protein</fullName>
    </submittedName>
</protein>
<keyword evidence="4 5" id="KW-0472">Membrane</keyword>
<dbReference type="PANTHER" id="PTHR31465">
    <property type="entry name" value="PROTEIN RTA1-RELATED"/>
    <property type="match status" value="1"/>
</dbReference>
<feature type="transmembrane region" description="Helical" evidence="5">
    <location>
        <begin position="51"/>
        <end position="71"/>
    </location>
</feature>
<keyword evidence="3 5" id="KW-1133">Transmembrane helix</keyword>
<feature type="transmembrane region" description="Helical" evidence="5">
    <location>
        <begin position="111"/>
        <end position="139"/>
    </location>
</feature>
<accession>A0AAV9P6H9</accession>
<dbReference type="PANTHER" id="PTHR31465:SF9">
    <property type="entry name" value="SPHINGOID LONG-CHAIN BASE TRANSPORTER RSB1"/>
    <property type="match status" value="1"/>
</dbReference>
<dbReference type="InterPro" id="IPR007568">
    <property type="entry name" value="RTA1"/>
</dbReference>
<feature type="transmembrane region" description="Helical" evidence="5">
    <location>
        <begin position="269"/>
        <end position="292"/>
    </location>
</feature>